<reference evidence="8" key="1">
    <citation type="submission" date="2020-10" db="EMBL/GenBank/DDBJ databases">
        <authorList>
            <person name="Gilroy R."/>
        </authorList>
    </citation>
    <scope>NUCLEOTIDE SEQUENCE</scope>
    <source>
        <strain evidence="8">CHK183-6373</strain>
    </source>
</reference>
<name>A0A9D1TEB9_9FIRM</name>
<dbReference type="Pfam" id="PF00217">
    <property type="entry name" value="ATP-gua_Ptrans"/>
    <property type="match status" value="1"/>
</dbReference>
<feature type="binding site" evidence="5">
    <location>
        <begin position="191"/>
        <end position="196"/>
    </location>
    <ligand>
        <name>ATP</name>
        <dbReference type="ChEBI" id="CHEBI:30616"/>
    </ligand>
</feature>
<evidence type="ECO:0000256" key="2">
    <source>
        <dbReference type="ARBA" id="ARBA00022741"/>
    </source>
</evidence>
<evidence type="ECO:0000313" key="8">
    <source>
        <dbReference type="EMBL" id="HIV28707.1"/>
    </source>
</evidence>
<gene>
    <name evidence="8" type="ORF">IAA64_12085</name>
</gene>
<reference evidence="8" key="2">
    <citation type="journal article" date="2021" name="PeerJ">
        <title>Extensive microbial diversity within the chicken gut microbiome revealed by metagenomics and culture.</title>
        <authorList>
            <person name="Gilroy R."/>
            <person name="Ravi A."/>
            <person name="Getino M."/>
            <person name="Pursley I."/>
            <person name="Horton D.L."/>
            <person name="Alikhan N.F."/>
            <person name="Baker D."/>
            <person name="Gharbi K."/>
            <person name="Hall N."/>
            <person name="Watson M."/>
            <person name="Adriaenssens E.M."/>
            <person name="Foster-Nyarko E."/>
            <person name="Jarju S."/>
            <person name="Secka A."/>
            <person name="Antonio M."/>
            <person name="Oren A."/>
            <person name="Chaudhuri R.R."/>
            <person name="La Ragione R."/>
            <person name="Hildebrand F."/>
            <person name="Pallen M.J."/>
        </authorList>
    </citation>
    <scope>NUCLEOTIDE SEQUENCE</scope>
    <source>
        <strain evidence="8">CHK183-6373</strain>
    </source>
</reference>
<dbReference type="Gene3D" id="3.30.590.10">
    <property type="entry name" value="Glutamine synthetase/guanido kinase, catalytic domain"/>
    <property type="match status" value="1"/>
</dbReference>
<feature type="binding site" evidence="5">
    <location>
        <begin position="160"/>
        <end position="164"/>
    </location>
    <ligand>
        <name>ATP</name>
        <dbReference type="ChEBI" id="CHEBI:30616"/>
    </ligand>
</feature>
<feature type="binding site" evidence="5">
    <location>
        <begin position="14"/>
        <end position="18"/>
    </location>
    <ligand>
        <name>ATP</name>
        <dbReference type="ChEBI" id="CHEBI:30616"/>
    </ligand>
</feature>
<accession>A0A9D1TEB9</accession>
<sequence length="333" mass="36962">MAANNALERDVVVSSRVRLARNYKDIPFAPSMNREWAQETIRRAADALARRPETYQLIRMENLTDAQRKQLVEHHLISYDLLKFAELSAALIGQNDTVSVMINEEDHLRIQGLLPGLQPEKTAEMVFALDDALGADDNYAFDAQFGFLTSCPTNVGTGMRASTMLHLPALATVGKLSALLQAISKLGLTVRGIYGEGSEAQGNLYQLSNQVTLGRSEEDTLKTLTAATTQIISYERGARKALQHDSTLLEDRLMRSYGELANARILPVKEFMGRCSDLRLAASLGYVDRDYAFIDALMMDAQDGSLSVRLGGERNERERNMARADYVRAKLAE</sequence>
<comment type="similarity">
    <text evidence="5 6">Belongs to the ATP:guanido phosphotransferase family.</text>
</comment>
<keyword evidence="1 5" id="KW-0808">Transferase</keyword>
<keyword evidence="3 5" id="KW-0418">Kinase</keyword>
<comment type="caution">
    <text evidence="8">The sequence shown here is derived from an EMBL/GenBank/DDBJ whole genome shotgun (WGS) entry which is preliminary data.</text>
</comment>
<proteinExistence type="inferred from homology"/>
<dbReference type="PROSITE" id="PS00112">
    <property type="entry name" value="PHOSPHAGEN_KINASE"/>
    <property type="match status" value="1"/>
</dbReference>
<dbReference type="GO" id="GO:0005615">
    <property type="term" value="C:extracellular space"/>
    <property type="evidence" value="ECO:0007669"/>
    <property type="project" value="TreeGrafter"/>
</dbReference>
<evidence type="ECO:0000256" key="1">
    <source>
        <dbReference type="ARBA" id="ARBA00022679"/>
    </source>
</evidence>
<evidence type="ECO:0000256" key="3">
    <source>
        <dbReference type="ARBA" id="ARBA00022777"/>
    </source>
</evidence>
<dbReference type="GO" id="GO:0005524">
    <property type="term" value="F:ATP binding"/>
    <property type="evidence" value="ECO:0007669"/>
    <property type="project" value="UniProtKB-UniRule"/>
</dbReference>
<organism evidence="8 9">
    <name type="scientific">Candidatus Ornithocaccomicrobium faecavium</name>
    <dbReference type="NCBI Taxonomy" id="2840890"/>
    <lineage>
        <taxon>Bacteria</taxon>
        <taxon>Bacillati</taxon>
        <taxon>Bacillota</taxon>
        <taxon>Clostridia</taxon>
        <taxon>Candidatus Ornithocaccomicrobium</taxon>
    </lineage>
</organism>
<feature type="domain" description="Phosphagen kinase C-terminal" evidence="7">
    <location>
        <begin position="11"/>
        <end position="238"/>
    </location>
</feature>
<dbReference type="InterPro" id="IPR022415">
    <property type="entry name" value="ATP-guanido_PTrfase_AS"/>
</dbReference>
<evidence type="ECO:0000256" key="6">
    <source>
        <dbReference type="RuleBase" id="RU000505"/>
    </source>
</evidence>
<feature type="binding site" evidence="5">
    <location>
        <position position="75"/>
    </location>
    <ligand>
        <name>ATP</name>
        <dbReference type="ChEBI" id="CHEBI:30616"/>
    </ligand>
</feature>
<evidence type="ECO:0000256" key="4">
    <source>
        <dbReference type="ARBA" id="ARBA00022840"/>
    </source>
</evidence>
<dbReference type="InterPro" id="IPR022414">
    <property type="entry name" value="ATP-guanido_PTrfase_cat"/>
</dbReference>
<dbReference type="PROSITE" id="PS51510">
    <property type="entry name" value="PHOSPHAGEN_KINASE_C"/>
    <property type="match status" value="1"/>
</dbReference>
<dbReference type="GO" id="GO:0004111">
    <property type="term" value="F:creatine kinase activity"/>
    <property type="evidence" value="ECO:0007669"/>
    <property type="project" value="InterPro"/>
</dbReference>
<dbReference type="InterPro" id="IPR023660">
    <property type="entry name" value="Arg_Kinase"/>
</dbReference>
<evidence type="ECO:0000313" key="9">
    <source>
        <dbReference type="Proteomes" id="UP000886884"/>
    </source>
</evidence>
<dbReference type="AlphaFoldDB" id="A0A9D1TEB9"/>
<evidence type="ECO:0000256" key="5">
    <source>
        <dbReference type="PROSITE-ProRule" id="PRU00843"/>
    </source>
</evidence>
<dbReference type="PANTHER" id="PTHR11547">
    <property type="entry name" value="ARGININE OR CREATINE KINASE"/>
    <property type="match status" value="1"/>
</dbReference>
<keyword evidence="2 5" id="KW-0547">Nucleotide-binding</keyword>
<feature type="binding site" evidence="5">
    <location>
        <position position="109"/>
    </location>
    <ligand>
        <name>ATP</name>
        <dbReference type="ChEBI" id="CHEBI:30616"/>
    </ligand>
</feature>
<dbReference type="CDD" id="cd07930">
    <property type="entry name" value="bacterial_phosphagen_kinase"/>
    <property type="match status" value="1"/>
</dbReference>
<evidence type="ECO:0000259" key="7">
    <source>
        <dbReference type="PROSITE" id="PS51510"/>
    </source>
</evidence>
<dbReference type="Proteomes" id="UP000886884">
    <property type="component" value="Unassembled WGS sequence"/>
</dbReference>
<dbReference type="InterPro" id="IPR014746">
    <property type="entry name" value="Gln_synth/guanido_kin_cat_dom"/>
</dbReference>
<dbReference type="GO" id="GO:0046314">
    <property type="term" value="P:phosphocreatine biosynthetic process"/>
    <property type="evidence" value="ECO:0007669"/>
    <property type="project" value="InterPro"/>
</dbReference>
<dbReference type="PANTHER" id="PTHR11547:SF38">
    <property type="entry name" value="ARGININE KINASE 1-RELATED"/>
    <property type="match status" value="1"/>
</dbReference>
<dbReference type="InterPro" id="IPR000749">
    <property type="entry name" value="ATP-guanido_PTrfase"/>
</dbReference>
<dbReference type="EMBL" id="DVOT01000220">
    <property type="protein sequence ID" value="HIV28707.1"/>
    <property type="molecule type" value="Genomic_DNA"/>
</dbReference>
<dbReference type="SUPFAM" id="SSF55931">
    <property type="entry name" value="Glutamine synthetase/guanido kinase"/>
    <property type="match status" value="1"/>
</dbReference>
<keyword evidence="4 5" id="KW-0067">ATP-binding</keyword>
<protein>
    <submittedName>
        <fullName evidence="8">Protein arginine kinase</fullName>
    </submittedName>
</protein>